<dbReference type="PANTHER" id="PTHR45436">
    <property type="entry name" value="SENSOR HISTIDINE KINASE YKOH"/>
    <property type="match status" value="1"/>
</dbReference>
<feature type="domain" description="HAMP" evidence="13">
    <location>
        <begin position="190"/>
        <end position="243"/>
    </location>
</feature>
<evidence type="ECO:0000256" key="10">
    <source>
        <dbReference type="ARBA" id="ARBA00023136"/>
    </source>
</evidence>
<feature type="transmembrane region" description="Helical" evidence="11">
    <location>
        <begin position="169"/>
        <end position="189"/>
    </location>
</feature>
<reference evidence="14" key="1">
    <citation type="submission" date="2022-09" db="EMBL/GenBank/DDBJ databases">
        <title>Intensive care unit water sources are persistently colonized with multi-drug resistant bacteria and are the site of extensive horizontal gene transfer of antibiotic resistance genes.</title>
        <authorList>
            <person name="Diorio-Toth L."/>
        </authorList>
    </citation>
    <scope>NUCLEOTIDE SEQUENCE</scope>
    <source>
        <strain evidence="14">GD04153</strain>
    </source>
</reference>
<dbReference type="PROSITE" id="PS50885">
    <property type="entry name" value="HAMP"/>
    <property type="match status" value="1"/>
</dbReference>
<dbReference type="AlphaFoldDB" id="A0AA42KM79"/>
<evidence type="ECO:0000256" key="1">
    <source>
        <dbReference type="ARBA" id="ARBA00000085"/>
    </source>
</evidence>
<comment type="catalytic activity">
    <reaction evidence="1">
        <text>ATP + protein L-histidine = ADP + protein N-phospho-L-histidine.</text>
        <dbReference type="EC" id="2.7.13.3"/>
    </reaction>
</comment>
<dbReference type="EC" id="2.7.13.3" evidence="3"/>
<accession>A0AA42KM79</accession>
<gene>
    <name evidence="14" type="ORF">N7376_21850</name>
</gene>
<keyword evidence="8 11" id="KW-1133">Transmembrane helix</keyword>
<dbReference type="SMART" id="SM00387">
    <property type="entry name" value="HATPase_c"/>
    <property type="match status" value="1"/>
</dbReference>
<evidence type="ECO:0000313" key="15">
    <source>
        <dbReference type="Proteomes" id="UP001158087"/>
    </source>
</evidence>
<comment type="subcellular location">
    <subcellularLocation>
        <location evidence="2">Membrane</location>
        <topology evidence="2">Multi-pass membrane protein</topology>
    </subcellularLocation>
</comment>
<keyword evidence="7 14" id="KW-0418">Kinase</keyword>
<name>A0AA42KM79_9HYPH</name>
<protein>
    <recommendedName>
        <fullName evidence="3">histidine kinase</fullName>
        <ecNumber evidence="3">2.7.13.3</ecNumber>
    </recommendedName>
</protein>
<dbReference type="GO" id="GO:0000155">
    <property type="term" value="F:phosphorelay sensor kinase activity"/>
    <property type="evidence" value="ECO:0007669"/>
    <property type="project" value="InterPro"/>
</dbReference>
<evidence type="ECO:0000256" key="6">
    <source>
        <dbReference type="ARBA" id="ARBA00022692"/>
    </source>
</evidence>
<keyword evidence="10 11" id="KW-0472">Membrane</keyword>
<keyword evidence="4" id="KW-0597">Phosphoprotein</keyword>
<dbReference type="CDD" id="cd00075">
    <property type="entry name" value="HATPase"/>
    <property type="match status" value="1"/>
</dbReference>
<dbReference type="PRINTS" id="PR00344">
    <property type="entry name" value="BCTRLSENSOR"/>
</dbReference>
<dbReference type="InterPro" id="IPR003660">
    <property type="entry name" value="HAMP_dom"/>
</dbReference>
<evidence type="ECO:0000256" key="4">
    <source>
        <dbReference type="ARBA" id="ARBA00022553"/>
    </source>
</evidence>
<dbReference type="InterPro" id="IPR003594">
    <property type="entry name" value="HATPase_dom"/>
</dbReference>
<dbReference type="InterPro" id="IPR036890">
    <property type="entry name" value="HATPase_C_sf"/>
</dbReference>
<evidence type="ECO:0000256" key="11">
    <source>
        <dbReference type="SAM" id="Phobius"/>
    </source>
</evidence>
<dbReference type="InterPro" id="IPR004358">
    <property type="entry name" value="Sig_transdc_His_kin-like_C"/>
</dbReference>
<dbReference type="PANTHER" id="PTHR45436:SF15">
    <property type="entry name" value="SENSOR HISTIDINE KINASE CUSS"/>
    <property type="match status" value="1"/>
</dbReference>
<evidence type="ECO:0000313" key="14">
    <source>
        <dbReference type="EMBL" id="MDH0126623.1"/>
    </source>
</evidence>
<evidence type="ECO:0000256" key="2">
    <source>
        <dbReference type="ARBA" id="ARBA00004141"/>
    </source>
</evidence>
<dbReference type="Gene3D" id="3.30.565.10">
    <property type="entry name" value="Histidine kinase-like ATPase, C-terminal domain"/>
    <property type="match status" value="1"/>
</dbReference>
<evidence type="ECO:0000256" key="3">
    <source>
        <dbReference type="ARBA" id="ARBA00012438"/>
    </source>
</evidence>
<dbReference type="SUPFAM" id="SSF47384">
    <property type="entry name" value="Homodimeric domain of signal transducing histidine kinase"/>
    <property type="match status" value="1"/>
</dbReference>
<evidence type="ECO:0000259" key="13">
    <source>
        <dbReference type="PROSITE" id="PS50885"/>
    </source>
</evidence>
<dbReference type="SUPFAM" id="SSF55874">
    <property type="entry name" value="ATPase domain of HSP90 chaperone/DNA topoisomerase II/histidine kinase"/>
    <property type="match status" value="1"/>
</dbReference>
<dbReference type="Gene3D" id="1.10.287.130">
    <property type="match status" value="1"/>
</dbReference>
<evidence type="ECO:0000259" key="12">
    <source>
        <dbReference type="PROSITE" id="PS50109"/>
    </source>
</evidence>
<dbReference type="CDD" id="cd00082">
    <property type="entry name" value="HisKA"/>
    <property type="match status" value="1"/>
</dbReference>
<evidence type="ECO:0000256" key="7">
    <source>
        <dbReference type="ARBA" id="ARBA00022777"/>
    </source>
</evidence>
<dbReference type="InterPro" id="IPR050428">
    <property type="entry name" value="TCS_sensor_his_kinase"/>
</dbReference>
<proteinExistence type="predicted"/>
<keyword evidence="6 11" id="KW-0812">Transmembrane</keyword>
<dbReference type="Pfam" id="PF00512">
    <property type="entry name" value="HisKA"/>
    <property type="match status" value="1"/>
</dbReference>
<keyword evidence="5" id="KW-0808">Transferase</keyword>
<evidence type="ECO:0000256" key="5">
    <source>
        <dbReference type="ARBA" id="ARBA00022679"/>
    </source>
</evidence>
<dbReference type="EMBL" id="JAODYY010000014">
    <property type="protein sequence ID" value="MDH0126623.1"/>
    <property type="molecule type" value="Genomic_DNA"/>
</dbReference>
<dbReference type="GO" id="GO:0005886">
    <property type="term" value="C:plasma membrane"/>
    <property type="evidence" value="ECO:0007669"/>
    <property type="project" value="TreeGrafter"/>
</dbReference>
<evidence type="ECO:0000256" key="9">
    <source>
        <dbReference type="ARBA" id="ARBA00023012"/>
    </source>
</evidence>
<evidence type="ECO:0000256" key="8">
    <source>
        <dbReference type="ARBA" id="ARBA00022989"/>
    </source>
</evidence>
<comment type="caution">
    <text evidence="14">The sequence shown here is derived from an EMBL/GenBank/DDBJ whole genome shotgun (WGS) entry which is preliminary data.</text>
</comment>
<feature type="transmembrane region" description="Helical" evidence="11">
    <location>
        <begin position="12"/>
        <end position="37"/>
    </location>
</feature>
<feature type="domain" description="Histidine kinase" evidence="12">
    <location>
        <begin position="251"/>
        <end position="451"/>
    </location>
</feature>
<keyword evidence="9" id="KW-0902">Two-component regulatory system</keyword>
<dbReference type="InterPro" id="IPR036097">
    <property type="entry name" value="HisK_dim/P_sf"/>
</dbReference>
<dbReference type="InterPro" id="IPR003661">
    <property type="entry name" value="HisK_dim/P_dom"/>
</dbReference>
<dbReference type="Pfam" id="PF02518">
    <property type="entry name" value="HATPase_c"/>
    <property type="match status" value="1"/>
</dbReference>
<dbReference type="InterPro" id="IPR005467">
    <property type="entry name" value="His_kinase_dom"/>
</dbReference>
<sequence length="456" mass="49239">MKKLPSSLKWQLITRIVFAQAFIVLSALALFVAFLWLSGFVHERYDRGVIDVIKEAVSRDGDGHLTLKNTSGLAALRRDEKSLWFIIHDASGNQLIEGTVPDAYRTMSNALSNVLEARLGDDKAGASRPDAVIRREDTSVGRILIMASTGGGLTFGRLAEAVGEGFKMLVLPGLLLAAMAALLVIPLVVRMTLRGASAIAEKASQIEPERRGIRLSTEDVPAELSPLVDAFNGALERLDQGYSRQQRFLAQAAHELRTPIAILSARLHALPENEVKSGLTRDVARLGTLAGQLLDLQRLEGQSNKFHAVDIVSAARQVISDMAPLAFAAGHDVVFDNDAEVINVRGDRQAIERAITNLFQNAIDHGDKQGTIAISVLRPAVIEVADEGKGIPSDMRRSIFEPFSRLDDQGPGAGLGLNLVQQIMALHEGTIEVGEASSGGARMRLVFPQTVSSSNR</sequence>
<dbReference type="SMART" id="SM00388">
    <property type="entry name" value="HisKA"/>
    <property type="match status" value="1"/>
</dbReference>
<dbReference type="PROSITE" id="PS50109">
    <property type="entry name" value="HIS_KIN"/>
    <property type="match status" value="1"/>
</dbReference>
<organism evidence="14 15">
    <name type="scientific">Brucella intermedia GD04153</name>
    <dbReference type="NCBI Taxonomy" id="2975438"/>
    <lineage>
        <taxon>Bacteria</taxon>
        <taxon>Pseudomonadati</taxon>
        <taxon>Pseudomonadota</taxon>
        <taxon>Alphaproteobacteria</taxon>
        <taxon>Hyphomicrobiales</taxon>
        <taxon>Brucellaceae</taxon>
        <taxon>Brucella/Ochrobactrum group</taxon>
        <taxon>Brucella</taxon>
    </lineage>
</organism>
<dbReference type="Proteomes" id="UP001158087">
    <property type="component" value="Unassembled WGS sequence"/>
</dbReference>